<sequence>MPELITIEELMAMGLPPIIIYAAPVMFALVFIEWGISAWLKWDLYDRKDFWASTAIGIGNVIVSSLTKVSIFGLVLFFYNMVPWRVPHTWWSYVLCFFVLDFCRYWAHRIAHEQRIWWATHVPHHSSEQYNFSVSFRLSWVQGFKVIFFLPVALAGFHPVVFFICHQIAVLYQFWIHTELIDKLPRPIEFFFTTPSHHRVHHAKDDHYLDKNYGSTFIIWDRMFGTFQPELNTPNYGITKPPDSYNPIYLVFHEFIAIWRDLKKAQGWREWLFILFASPAEQARVEKEKQVEVEAEMKTAASSAPLEE</sequence>
<gene>
    <name evidence="9" type="ORF">SAMN05443144_11267</name>
</gene>
<evidence type="ECO:0000313" key="9">
    <source>
        <dbReference type="EMBL" id="SHF71867.1"/>
    </source>
</evidence>
<accession>A0A1M5DXZ1</accession>
<feature type="transmembrane region" description="Helical" evidence="7">
    <location>
        <begin position="52"/>
        <end position="78"/>
    </location>
</feature>
<dbReference type="AlphaFoldDB" id="A0A1M5DXZ1"/>
<dbReference type="InterPro" id="IPR006694">
    <property type="entry name" value="Fatty_acid_hydroxylase"/>
</dbReference>
<feature type="transmembrane region" description="Helical" evidence="7">
    <location>
        <begin position="18"/>
        <end position="40"/>
    </location>
</feature>
<comment type="subcellular location">
    <subcellularLocation>
        <location evidence="1">Endomembrane system</location>
        <topology evidence="1">Multi-pass membrane protein</topology>
    </subcellularLocation>
</comment>
<dbReference type="GO" id="GO:0006643">
    <property type="term" value="P:membrane lipid metabolic process"/>
    <property type="evidence" value="ECO:0007669"/>
    <property type="project" value="TreeGrafter"/>
</dbReference>
<organism evidence="9 10">
    <name type="scientific">Fodinibius roseus</name>
    <dbReference type="NCBI Taxonomy" id="1194090"/>
    <lineage>
        <taxon>Bacteria</taxon>
        <taxon>Pseudomonadati</taxon>
        <taxon>Balneolota</taxon>
        <taxon>Balneolia</taxon>
        <taxon>Balneolales</taxon>
        <taxon>Balneolaceae</taxon>
        <taxon>Fodinibius</taxon>
    </lineage>
</organism>
<dbReference type="PANTHER" id="PTHR21624">
    <property type="entry name" value="STEROL DESATURASE-RELATED PROTEIN"/>
    <property type="match status" value="1"/>
</dbReference>
<feature type="domain" description="Fatty acid hydroxylase" evidence="8">
    <location>
        <begin position="94"/>
        <end position="226"/>
    </location>
</feature>
<dbReference type="PANTHER" id="PTHR21624:SF1">
    <property type="entry name" value="ALKYLGLYCEROL MONOOXYGENASE"/>
    <property type="match status" value="1"/>
</dbReference>
<dbReference type="EMBL" id="FQUS01000012">
    <property type="protein sequence ID" value="SHF71867.1"/>
    <property type="molecule type" value="Genomic_DNA"/>
</dbReference>
<evidence type="ECO:0000256" key="5">
    <source>
        <dbReference type="ARBA" id="ARBA00023098"/>
    </source>
</evidence>
<dbReference type="GO" id="GO:0008610">
    <property type="term" value="P:lipid biosynthetic process"/>
    <property type="evidence" value="ECO:0007669"/>
    <property type="project" value="InterPro"/>
</dbReference>
<dbReference type="Proteomes" id="UP000184041">
    <property type="component" value="Unassembled WGS sequence"/>
</dbReference>
<proteinExistence type="predicted"/>
<evidence type="ECO:0000259" key="8">
    <source>
        <dbReference type="Pfam" id="PF04116"/>
    </source>
</evidence>
<evidence type="ECO:0000256" key="4">
    <source>
        <dbReference type="ARBA" id="ARBA00023002"/>
    </source>
</evidence>
<dbReference type="InterPro" id="IPR051689">
    <property type="entry name" value="Sterol_desaturase/TMEM195"/>
</dbReference>
<evidence type="ECO:0000256" key="7">
    <source>
        <dbReference type="SAM" id="Phobius"/>
    </source>
</evidence>
<dbReference type="GO" id="GO:0016020">
    <property type="term" value="C:membrane"/>
    <property type="evidence" value="ECO:0007669"/>
    <property type="project" value="GOC"/>
</dbReference>
<dbReference type="GO" id="GO:0005506">
    <property type="term" value="F:iron ion binding"/>
    <property type="evidence" value="ECO:0007669"/>
    <property type="project" value="InterPro"/>
</dbReference>
<feature type="transmembrane region" description="Helical" evidence="7">
    <location>
        <begin position="146"/>
        <end position="175"/>
    </location>
</feature>
<evidence type="ECO:0000256" key="2">
    <source>
        <dbReference type="ARBA" id="ARBA00022692"/>
    </source>
</evidence>
<keyword evidence="6 7" id="KW-0472">Membrane</keyword>
<reference evidence="9 10" key="1">
    <citation type="submission" date="2016-11" db="EMBL/GenBank/DDBJ databases">
        <authorList>
            <person name="Jaros S."/>
            <person name="Januszkiewicz K."/>
            <person name="Wedrychowicz H."/>
        </authorList>
    </citation>
    <scope>NUCLEOTIDE SEQUENCE [LARGE SCALE GENOMIC DNA]</scope>
    <source>
        <strain evidence="9 10">DSM 21986</strain>
    </source>
</reference>
<dbReference type="STRING" id="1194090.SAMN05443144_11267"/>
<keyword evidence="5" id="KW-0443">Lipid metabolism</keyword>
<evidence type="ECO:0000256" key="1">
    <source>
        <dbReference type="ARBA" id="ARBA00004127"/>
    </source>
</evidence>
<protein>
    <submittedName>
        <fullName evidence="9">Sterol desaturase/sphingolipid hydroxylase, fatty acid hydroxylase superfamily</fullName>
    </submittedName>
</protein>
<evidence type="ECO:0000313" key="10">
    <source>
        <dbReference type="Proteomes" id="UP000184041"/>
    </source>
</evidence>
<dbReference type="Pfam" id="PF04116">
    <property type="entry name" value="FA_hydroxylase"/>
    <property type="match status" value="1"/>
</dbReference>
<keyword evidence="10" id="KW-1185">Reference proteome</keyword>
<dbReference type="RefSeq" id="WP_073064500.1">
    <property type="nucleotide sequence ID" value="NZ_FQUS01000012.1"/>
</dbReference>
<keyword evidence="2 7" id="KW-0812">Transmembrane</keyword>
<feature type="transmembrane region" description="Helical" evidence="7">
    <location>
        <begin position="90"/>
        <end position="107"/>
    </location>
</feature>
<evidence type="ECO:0000256" key="3">
    <source>
        <dbReference type="ARBA" id="ARBA00022989"/>
    </source>
</evidence>
<evidence type="ECO:0000256" key="6">
    <source>
        <dbReference type="ARBA" id="ARBA00023136"/>
    </source>
</evidence>
<name>A0A1M5DXZ1_9BACT</name>
<keyword evidence="3 7" id="KW-1133">Transmembrane helix</keyword>
<dbReference type="OrthoDB" id="9770329at2"/>
<dbReference type="GO" id="GO:0012505">
    <property type="term" value="C:endomembrane system"/>
    <property type="evidence" value="ECO:0007669"/>
    <property type="project" value="UniProtKB-SubCell"/>
</dbReference>
<keyword evidence="4" id="KW-0560">Oxidoreductase</keyword>
<dbReference type="GO" id="GO:0050479">
    <property type="term" value="F:glyceryl-ether monooxygenase activity"/>
    <property type="evidence" value="ECO:0007669"/>
    <property type="project" value="TreeGrafter"/>
</dbReference>